<accession>A0A3D9ITR1</accession>
<evidence type="ECO:0000313" key="6">
    <source>
        <dbReference type="Proteomes" id="UP000256977"/>
    </source>
</evidence>
<proteinExistence type="predicted"/>
<dbReference type="Gene3D" id="1.10.10.60">
    <property type="entry name" value="Homeodomain-like"/>
    <property type="match status" value="1"/>
</dbReference>
<dbReference type="InterPro" id="IPR018062">
    <property type="entry name" value="HTH_AraC-typ_CS"/>
</dbReference>
<comment type="caution">
    <text evidence="5">The sequence shown here is derived from an EMBL/GenBank/DDBJ whole genome shotgun (WGS) entry which is preliminary data.</text>
</comment>
<gene>
    <name evidence="5" type="ORF">DFP98_12119</name>
</gene>
<evidence type="ECO:0000256" key="1">
    <source>
        <dbReference type="ARBA" id="ARBA00023015"/>
    </source>
</evidence>
<dbReference type="PROSITE" id="PS01124">
    <property type="entry name" value="HTH_ARAC_FAMILY_2"/>
    <property type="match status" value="1"/>
</dbReference>
<dbReference type="Proteomes" id="UP000256977">
    <property type="component" value="Unassembled WGS sequence"/>
</dbReference>
<dbReference type="SMART" id="SM00342">
    <property type="entry name" value="HTH_ARAC"/>
    <property type="match status" value="1"/>
</dbReference>
<dbReference type="InterPro" id="IPR053142">
    <property type="entry name" value="PchR_regulatory_protein"/>
</dbReference>
<feature type="domain" description="HTH araC/xylS-type" evidence="4">
    <location>
        <begin position="221"/>
        <end position="319"/>
    </location>
</feature>
<dbReference type="GO" id="GO:0043565">
    <property type="term" value="F:sequence-specific DNA binding"/>
    <property type="evidence" value="ECO:0007669"/>
    <property type="project" value="InterPro"/>
</dbReference>
<dbReference type="AlphaFoldDB" id="A0A3D9ITR1"/>
<keyword evidence="3" id="KW-0804">Transcription</keyword>
<dbReference type="PANTHER" id="PTHR47893">
    <property type="entry name" value="REGULATORY PROTEIN PCHR"/>
    <property type="match status" value="1"/>
</dbReference>
<protein>
    <submittedName>
        <fullName evidence="5">AraC family transcriptional regulator</fullName>
    </submittedName>
</protein>
<evidence type="ECO:0000256" key="3">
    <source>
        <dbReference type="ARBA" id="ARBA00023163"/>
    </source>
</evidence>
<evidence type="ECO:0000259" key="4">
    <source>
        <dbReference type="PROSITE" id="PS01124"/>
    </source>
</evidence>
<keyword evidence="6" id="KW-1185">Reference proteome</keyword>
<dbReference type="SUPFAM" id="SSF46689">
    <property type="entry name" value="Homeodomain-like"/>
    <property type="match status" value="1"/>
</dbReference>
<dbReference type="InterPro" id="IPR018060">
    <property type="entry name" value="HTH_AraC"/>
</dbReference>
<sequence length="323" mass="36648">MQSSNFHHNFHLFFDGLGLPPQSGNGPEHMTLGPQIGGGGIRRFIPRPDLEVVLSELRFTRDFTLPIETKTPMVEIHYGLQGSRQVRIENRQYEFVPDMCSLQLIREAKTRFEFGGNQSYLMLAIGLPVASFHHFMEDLSGTRKVDFFSLLGRKPFRLFQEAIDPAATIVLNRLRQALQTPGTRKLEVECCALELLLSSFQSFLIGEKPLKLSARDTPKIRQARDIIMERMADPPSLVQLSRMVGLNDFKLKIGFNEMYGTTVYGYLREKRLEKALLLLQQGELNVNETSLAIGYSNPSYFSEAFRAKYGVNPGSLNRRSGLK</sequence>
<dbReference type="PROSITE" id="PS00041">
    <property type="entry name" value="HTH_ARAC_FAMILY_1"/>
    <property type="match status" value="1"/>
</dbReference>
<keyword evidence="2" id="KW-0238">DNA-binding</keyword>
<dbReference type="RefSeq" id="WP_116063060.1">
    <property type="nucleotide sequence ID" value="NZ_QRDZ01000021.1"/>
</dbReference>
<keyword evidence="1" id="KW-0805">Transcription regulation</keyword>
<dbReference type="GO" id="GO:0003700">
    <property type="term" value="F:DNA-binding transcription factor activity"/>
    <property type="evidence" value="ECO:0007669"/>
    <property type="project" value="InterPro"/>
</dbReference>
<dbReference type="Pfam" id="PF12833">
    <property type="entry name" value="HTH_18"/>
    <property type="match status" value="1"/>
</dbReference>
<dbReference type="PANTHER" id="PTHR47893:SF1">
    <property type="entry name" value="REGULATORY PROTEIN PCHR"/>
    <property type="match status" value="1"/>
</dbReference>
<reference evidence="5 6" key="1">
    <citation type="submission" date="2018-07" db="EMBL/GenBank/DDBJ databases">
        <title>Genomic Encyclopedia of Type Strains, Phase III (KMG-III): the genomes of soil and plant-associated and newly described type strains.</title>
        <authorList>
            <person name="Whitman W."/>
        </authorList>
    </citation>
    <scope>NUCLEOTIDE SEQUENCE [LARGE SCALE GENOMIC DNA]</scope>
    <source>
        <strain evidence="5 6">CECT 7287</strain>
    </source>
</reference>
<organism evidence="5 6">
    <name type="scientific">Cohnella phaseoli</name>
    <dbReference type="NCBI Taxonomy" id="456490"/>
    <lineage>
        <taxon>Bacteria</taxon>
        <taxon>Bacillati</taxon>
        <taxon>Bacillota</taxon>
        <taxon>Bacilli</taxon>
        <taxon>Bacillales</taxon>
        <taxon>Paenibacillaceae</taxon>
        <taxon>Cohnella</taxon>
    </lineage>
</organism>
<dbReference type="EMBL" id="QRDZ01000021">
    <property type="protein sequence ID" value="RED65128.1"/>
    <property type="molecule type" value="Genomic_DNA"/>
</dbReference>
<evidence type="ECO:0000256" key="2">
    <source>
        <dbReference type="ARBA" id="ARBA00023125"/>
    </source>
</evidence>
<dbReference type="OrthoDB" id="9782503at2"/>
<dbReference type="InterPro" id="IPR009057">
    <property type="entry name" value="Homeodomain-like_sf"/>
</dbReference>
<name>A0A3D9ITR1_9BACL</name>
<evidence type="ECO:0000313" key="5">
    <source>
        <dbReference type="EMBL" id="RED65128.1"/>
    </source>
</evidence>